<keyword evidence="1" id="KW-0732">Signal</keyword>
<feature type="signal peptide" evidence="1">
    <location>
        <begin position="1"/>
        <end position="18"/>
    </location>
</feature>
<name>A0ABM1RMJ5_CAMSA</name>
<gene>
    <name evidence="3" type="primary">LOC109132680</name>
</gene>
<evidence type="ECO:0000313" key="2">
    <source>
        <dbReference type="Proteomes" id="UP000694864"/>
    </source>
</evidence>
<reference evidence="2" key="1">
    <citation type="journal article" date="2014" name="Nat. Commun.">
        <title>The emerging biofuel crop Camelina sativa retains a highly undifferentiated hexaploid genome structure.</title>
        <authorList>
            <person name="Kagale S."/>
            <person name="Koh C."/>
            <person name="Nixon J."/>
            <person name="Bollina V."/>
            <person name="Clarke W.E."/>
            <person name="Tuteja R."/>
            <person name="Spillane C."/>
            <person name="Robinson S.J."/>
            <person name="Links M.G."/>
            <person name="Clarke C."/>
            <person name="Higgins E.E."/>
            <person name="Huebert T."/>
            <person name="Sharpe A.G."/>
            <person name="Parkin I.A."/>
        </authorList>
    </citation>
    <scope>NUCLEOTIDE SEQUENCE [LARGE SCALE GENOMIC DNA]</scope>
    <source>
        <strain evidence="2">cv. DH55</strain>
    </source>
</reference>
<dbReference type="Proteomes" id="UP000694864">
    <property type="component" value="Chromosome 4"/>
</dbReference>
<accession>A0ABM1RMJ5</accession>
<sequence>MTMRKCIVLMFLVAVVIATMGREVEGVSCETKCELKCGGLYVPPSTCIDPCIREHCHKPPSHSSQSLQVEAIGMRNIRE</sequence>
<dbReference type="GeneID" id="109132680"/>
<dbReference type="RefSeq" id="XP_019100233.1">
    <property type="nucleotide sequence ID" value="XM_019244688.1"/>
</dbReference>
<keyword evidence="2" id="KW-1185">Reference proteome</keyword>
<reference evidence="3" key="2">
    <citation type="submission" date="2025-08" db="UniProtKB">
        <authorList>
            <consortium name="RefSeq"/>
        </authorList>
    </citation>
    <scope>IDENTIFICATION</scope>
    <source>
        <tissue evidence="3">Leaf</tissue>
    </source>
</reference>
<evidence type="ECO:0000256" key="1">
    <source>
        <dbReference type="SAM" id="SignalP"/>
    </source>
</evidence>
<protein>
    <submittedName>
        <fullName evidence="3">Uncharacterized protein LOC109132680</fullName>
    </submittedName>
</protein>
<proteinExistence type="predicted"/>
<feature type="chain" id="PRO_5045666779" evidence="1">
    <location>
        <begin position="19"/>
        <end position="79"/>
    </location>
</feature>
<evidence type="ECO:0000313" key="3">
    <source>
        <dbReference type="RefSeq" id="XP_019100233.1"/>
    </source>
</evidence>
<organism evidence="2 3">
    <name type="scientific">Camelina sativa</name>
    <name type="common">False flax</name>
    <name type="synonym">Myagrum sativum</name>
    <dbReference type="NCBI Taxonomy" id="90675"/>
    <lineage>
        <taxon>Eukaryota</taxon>
        <taxon>Viridiplantae</taxon>
        <taxon>Streptophyta</taxon>
        <taxon>Embryophyta</taxon>
        <taxon>Tracheophyta</taxon>
        <taxon>Spermatophyta</taxon>
        <taxon>Magnoliopsida</taxon>
        <taxon>eudicotyledons</taxon>
        <taxon>Gunneridae</taxon>
        <taxon>Pentapetalae</taxon>
        <taxon>rosids</taxon>
        <taxon>malvids</taxon>
        <taxon>Brassicales</taxon>
        <taxon>Brassicaceae</taxon>
        <taxon>Camelineae</taxon>
        <taxon>Camelina</taxon>
    </lineage>
</organism>